<feature type="domain" description="MOSC" evidence="1">
    <location>
        <begin position="118"/>
        <end position="263"/>
    </location>
</feature>
<dbReference type="InterPro" id="IPR005302">
    <property type="entry name" value="MoCF_Sase_C"/>
</dbReference>
<evidence type="ECO:0000313" key="3">
    <source>
        <dbReference type="Proteomes" id="UP000078070"/>
    </source>
</evidence>
<dbReference type="AlphaFoldDB" id="A0A1A9F106"/>
<evidence type="ECO:0000313" key="2">
    <source>
        <dbReference type="EMBL" id="ANG63680.1"/>
    </source>
</evidence>
<dbReference type="STRING" id="1821621.A8C75_15130"/>
<dbReference type="SUPFAM" id="SSF141673">
    <property type="entry name" value="MOSC N-terminal domain-like"/>
    <property type="match status" value="1"/>
</dbReference>
<sequence length="272" mass="30619">MPYLSDLHIYPIKSTAGLRLERAFVERAGLAFDRRFVLADTGGRFLTARKHPALLRVRATPWVDGLILSAADCPDLRLSYKQFPTRYQPVQVWDDEVQGQQCSEAADRWFSDYLGLPCQLLYFGAASRRVTALKPDAPVAFADGYPLLLIGQGSLQDLAGRCETPLSMGQFRPNLVIADSEPYAEDHWKRIRIGSLELEFIKPCSRCVMVNLDTQTALANPQQQPLRTLARYRRGEKGQVLFGQNLVPQNEAVLEVGMEVEILELWTPDQAL</sequence>
<dbReference type="OrthoDB" id="581532at2"/>
<reference evidence="2 3" key="2">
    <citation type="journal article" date="2018" name="Int. J. Syst. Evol. Microbiol.">
        <title>Marinobacterium aestuarii sp. nov., a benzene-degrading marine bacterium isolated from estuary sediment.</title>
        <authorList>
            <person name="Bae S.S."/>
            <person name="Jung J."/>
            <person name="Chung D."/>
            <person name="Baek K."/>
        </authorList>
    </citation>
    <scope>NUCLEOTIDE SEQUENCE [LARGE SCALE GENOMIC DNA]</scope>
    <source>
        <strain evidence="2 3">ST58-10</strain>
    </source>
</reference>
<dbReference type="RefSeq" id="WP_067384153.1">
    <property type="nucleotide sequence ID" value="NZ_CP015839.1"/>
</dbReference>
<dbReference type="PANTHER" id="PTHR14237">
    <property type="entry name" value="MOLYBDOPTERIN COFACTOR SULFURASE MOSC"/>
    <property type="match status" value="1"/>
</dbReference>
<dbReference type="EMBL" id="CP015839">
    <property type="protein sequence ID" value="ANG63680.1"/>
    <property type="molecule type" value="Genomic_DNA"/>
</dbReference>
<proteinExistence type="predicted"/>
<evidence type="ECO:0000259" key="1">
    <source>
        <dbReference type="PROSITE" id="PS51340"/>
    </source>
</evidence>
<dbReference type="Proteomes" id="UP000078070">
    <property type="component" value="Chromosome"/>
</dbReference>
<dbReference type="InterPro" id="IPR005303">
    <property type="entry name" value="MOCOS_middle"/>
</dbReference>
<protein>
    <recommendedName>
        <fullName evidence="1">MOSC domain-containing protein</fullName>
    </recommendedName>
</protein>
<dbReference type="PANTHER" id="PTHR14237:SF19">
    <property type="entry name" value="MITOCHONDRIAL AMIDOXIME REDUCING COMPONENT 1"/>
    <property type="match status" value="1"/>
</dbReference>
<dbReference type="GO" id="GO:0030151">
    <property type="term" value="F:molybdenum ion binding"/>
    <property type="evidence" value="ECO:0007669"/>
    <property type="project" value="InterPro"/>
</dbReference>
<dbReference type="InterPro" id="IPR011037">
    <property type="entry name" value="Pyrv_Knase-like_insert_dom_sf"/>
</dbReference>
<accession>A0A1A9F106</accession>
<reference evidence="3" key="1">
    <citation type="submission" date="2016-05" db="EMBL/GenBank/DDBJ databases">
        <authorList>
            <person name="Baek K."/>
            <person name="Yang S.-J."/>
        </authorList>
    </citation>
    <scope>NUCLEOTIDE SEQUENCE [LARGE SCALE GENOMIC DNA]</scope>
    <source>
        <strain evidence="3">ST58-10</strain>
    </source>
</reference>
<dbReference type="GO" id="GO:0003824">
    <property type="term" value="F:catalytic activity"/>
    <property type="evidence" value="ECO:0007669"/>
    <property type="project" value="InterPro"/>
</dbReference>
<name>A0A1A9F106_9GAMM</name>
<dbReference type="GO" id="GO:0030170">
    <property type="term" value="F:pyridoxal phosphate binding"/>
    <property type="evidence" value="ECO:0007669"/>
    <property type="project" value="InterPro"/>
</dbReference>
<dbReference type="Pfam" id="PF03476">
    <property type="entry name" value="MOSC_N"/>
    <property type="match status" value="1"/>
</dbReference>
<organism evidence="2 3">
    <name type="scientific">Marinobacterium aestuarii</name>
    <dbReference type="NCBI Taxonomy" id="1821621"/>
    <lineage>
        <taxon>Bacteria</taxon>
        <taxon>Pseudomonadati</taxon>
        <taxon>Pseudomonadota</taxon>
        <taxon>Gammaproteobacteria</taxon>
        <taxon>Oceanospirillales</taxon>
        <taxon>Oceanospirillaceae</taxon>
        <taxon>Marinobacterium</taxon>
    </lineage>
</organism>
<keyword evidence="3" id="KW-1185">Reference proteome</keyword>
<dbReference type="PROSITE" id="PS51340">
    <property type="entry name" value="MOSC"/>
    <property type="match status" value="1"/>
</dbReference>
<dbReference type="SUPFAM" id="SSF50800">
    <property type="entry name" value="PK beta-barrel domain-like"/>
    <property type="match status" value="1"/>
</dbReference>
<dbReference type="Pfam" id="PF03473">
    <property type="entry name" value="MOSC"/>
    <property type="match status" value="1"/>
</dbReference>
<gene>
    <name evidence="2" type="ORF">A8C75_15130</name>
</gene>
<dbReference type="KEGG" id="mars:A8C75_15130"/>